<dbReference type="Pfam" id="PF05768">
    <property type="entry name" value="Glrx-like"/>
    <property type="match status" value="1"/>
</dbReference>
<evidence type="ECO:0000313" key="2">
    <source>
        <dbReference type="EMBL" id="SCU86857.1"/>
    </source>
</evidence>
<dbReference type="InterPro" id="IPR008554">
    <property type="entry name" value="Glutaredoxin-like"/>
</dbReference>
<dbReference type="PANTHER" id="PTHR33558">
    <property type="entry name" value="GLUTAREDOXIN-LIKE PROTEIN C5ORF63 HOMOLOG"/>
    <property type="match status" value="1"/>
</dbReference>
<evidence type="ECO:0000313" key="3">
    <source>
        <dbReference type="Proteomes" id="UP000191024"/>
    </source>
</evidence>
<dbReference type="OrthoDB" id="429967at2759"/>
<evidence type="ECO:0000256" key="1">
    <source>
        <dbReference type="RuleBase" id="RU363082"/>
    </source>
</evidence>
<dbReference type="InterPro" id="IPR052565">
    <property type="entry name" value="Glutaredoxin-like_YDR286C"/>
</dbReference>
<proteinExistence type="inferred from homology"/>
<dbReference type="SUPFAM" id="SSF52833">
    <property type="entry name" value="Thioredoxin-like"/>
    <property type="match status" value="1"/>
</dbReference>
<keyword evidence="1" id="KW-0249">Electron transport</keyword>
<accession>A0A1G4JA05</accession>
<protein>
    <recommendedName>
        <fullName evidence="1">Glutaredoxin-like protein</fullName>
    </recommendedName>
</protein>
<sequence>MIRVNPGRRLNGLRVFSRSLSAQSSSSATKNDNIRVTLFSKENCGLCTRATTVVEKVLTQEQFGAVTFNVKDIDRPENKEWWTKYCLDVPVVHVERGTDAASLVKIFHRVDEKELETAIQKVEGL</sequence>
<comment type="similarity">
    <text evidence="1">Belongs to the glutaredoxin family.</text>
</comment>
<dbReference type="EMBL" id="LT598463">
    <property type="protein sequence ID" value="SCU86857.1"/>
    <property type="molecule type" value="Genomic_DNA"/>
</dbReference>
<name>A0A1G4JA05_9SACH</name>
<dbReference type="Proteomes" id="UP000191024">
    <property type="component" value="Chromosome D"/>
</dbReference>
<organism evidence="2 3">
    <name type="scientific">Lachancea mirantina</name>
    <dbReference type="NCBI Taxonomy" id="1230905"/>
    <lineage>
        <taxon>Eukaryota</taxon>
        <taxon>Fungi</taxon>
        <taxon>Dikarya</taxon>
        <taxon>Ascomycota</taxon>
        <taxon>Saccharomycotina</taxon>
        <taxon>Saccharomycetes</taxon>
        <taxon>Saccharomycetales</taxon>
        <taxon>Saccharomycetaceae</taxon>
        <taxon>Lachancea</taxon>
    </lineage>
</organism>
<dbReference type="Gene3D" id="3.40.30.10">
    <property type="entry name" value="Glutaredoxin"/>
    <property type="match status" value="1"/>
</dbReference>
<dbReference type="AlphaFoldDB" id="A0A1G4JA05"/>
<dbReference type="PANTHER" id="PTHR33558:SF1">
    <property type="entry name" value="GLUTAREDOXIN-LIKE PROTEIN C5ORF63 HOMOLOG"/>
    <property type="match status" value="1"/>
</dbReference>
<gene>
    <name evidence="2" type="ORF">LAMI_0D03862G</name>
</gene>
<reference evidence="2 3" key="1">
    <citation type="submission" date="2016-03" db="EMBL/GenBank/DDBJ databases">
        <authorList>
            <person name="Devillers H."/>
        </authorList>
    </citation>
    <scope>NUCLEOTIDE SEQUENCE [LARGE SCALE GENOMIC DNA]</scope>
    <source>
        <strain evidence="2">CBS 11717</strain>
    </source>
</reference>
<keyword evidence="3" id="KW-1185">Reference proteome</keyword>
<dbReference type="InterPro" id="IPR036249">
    <property type="entry name" value="Thioredoxin-like_sf"/>
</dbReference>
<keyword evidence="1" id="KW-0813">Transport</keyword>